<dbReference type="RefSeq" id="WP_380165349.1">
    <property type="nucleotide sequence ID" value="NZ_JBHTNU010000009.1"/>
</dbReference>
<dbReference type="SUPFAM" id="SSF158379">
    <property type="entry name" value="YqgQ-like"/>
    <property type="match status" value="1"/>
</dbReference>
<protein>
    <submittedName>
        <fullName evidence="1">YqgQ family protein</fullName>
    </submittedName>
</protein>
<dbReference type="Pfam" id="PF06014">
    <property type="entry name" value="YqgQ-like"/>
    <property type="match status" value="1"/>
</dbReference>
<accession>A0ABW4CA26</accession>
<dbReference type="Gene3D" id="1.10.287.760">
    <property type="entry name" value="YqgQ-like"/>
    <property type="match status" value="1"/>
</dbReference>
<evidence type="ECO:0000313" key="1">
    <source>
        <dbReference type="EMBL" id="MFD1427378.1"/>
    </source>
</evidence>
<dbReference type="EMBL" id="JBHTNU010000009">
    <property type="protein sequence ID" value="MFD1427378.1"/>
    <property type="molecule type" value="Genomic_DNA"/>
</dbReference>
<evidence type="ECO:0000313" key="2">
    <source>
        <dbReference type="Proteomes" id="UP001597282"/>
    </source>
</evidence>
<dbReference type="InterPro" id="IPR023164">
    <property type="entry name" value="YqgQ-like_sf"/>
</dbReference>
<keyword evidence="2" id="KW-1185">Reference proteome</keyword>
<dbReference type="Proteomes" id="UP001597282">
    <property type="component" value="Unassembled WGS sequence"/>
</dbReference>
<sequence>MQVPLRNMIDLRKLLRQYGLVVYTGDRIGDLDLMESELTDLNQAGLLEQQIYLQAKVLIRNERRKVGKNTSSSR</sequence>
<name>A0ABW4CA26_9BACL</name>
<gene>
    <name evidence="1" type="ORF">ACFQ4Y_10620</name>
</gene>
<reference evidence="2" key="1">
    <citation type="journal article" date="2019" name="Int. J. Syst. Evol. Microbiol.">
        <title>The Global Catalogue of Microorganisms (GCM) 10K type strain sequencing project: providing services to taxonomists for standard genome sequencing and annotation.</title>
        <authorList>
            <consortium name="The Broad Institute Genomics Platform"/>
            <consortium name="The Broad Institute Genome Sequencing Center for Infectious Disease"/>
            <person name="Wu L."/>
            <person name="Ma J."/>
        </authorList>
    </citation>
    <scope>NUCLEOTIDE SEQUENCE [LARGE SCALE GENOMIC DNA]</scope>
    <source>
        <strain evidence="2">S1</strain>
    </source>
</reference>
<comment type="caution">
    <text evidence="1">The sequence shown here is derived from an EMBL/GenBank/DDBJ whole genome shotgun (WGS) entry which is preliminary data.</text>
</comment>
<proteinExistence type="predicted"/>
<organism evidence="1 2">
    <name type="scientific">Kroppenstedtia sanguinis</name>
    <dbReference type="NCBI Taxonomy" id="1380684"/>
    <lineage>
        <taxon>Bacteria</taxon>
        <taxon>Bacillati</taxon>
        <taxon>Bacillota</taxon>
        <taxon>Bacilli</taxon>
        <taxon>Bacillales</taxon>
        <taxon>Thermoactinomycetaceae</taxon>
        <taxon>Kroppenstedtia</taxon>
    </lineage>
</organism>
<dbReference type="InterPro" id="IPR009256">
    <property type="entry name" value="YqgQ-like"/>
</dbReference>